<evidence type="ECO:0000256" key="1">
    <source>
        <dbReference type="ARBA" id="ARBA00004424"/>
    </source>
</evidence>
<feature type="transmembrane region" description="Helical" evidence="7">
    <location>
        <begin position="388"/>
        <end position="407"/>
    </location>
</feature>
<feature type="transmembrane region" description="Helical" evidence="7">
    <location>
        <begin position="340"/>
        <end position="361"/>
    </location>
</feature>
<gene>
    <name evidence="8" type="ORF">Bpfe_019161</name>
</gene>
<feature type="transmembrane region" description="Helical" evidence="7">
    <location>
        <begin position="529"/>
        <end position="552"/>
    </location>
</feature>
<evidence type="ECO:0000256" key="5">
    <source>
        <dbReference type="ARBA" id="ARBA00022989"/>
    </source>
</evidence>
<comment type="similarity">
    <text evidence="2">Belongs to the SLC34A transporter family.</text>
</comment>
<keyword evidence="3" id="KW-1003">Cell membrane</keyword>
<evidence type="ECO:0000313" key="9">
    <source>
        <dbReference type="Proteomes" id="UP001233172"/>
    </source>
</evidence>
<dbReference type="Pfam" id="PF02690">
    <property type="entry name" value="Na_Pi_cotrans"/>
    <property type="match status" value="2"/>
</dbReference>
<sequence length="607" mass="66712">MSDVSVQTSTWLLNDTENGLDTKDLKKDTKKDSKKWAQLHPVHKGFSVCLVLMKIALLLCILYFFVCALGLLEDSFQLLGGRAAGEAFRNSDVLVNPIAGLMIGVLATVLVQSSSTATSIVVAMVASEVIPIRSAIPVIMGTNVGTSVTSTLVSLAQVGDRTEFRRAFAGATVHDMFNWSAVLVLLPLEIAFSYLYYLTKAIVTTMNLHSKNVKFEFLSALTRPFTRLIVEINEEVITDIAMAPNITEESLVMKRWCQVTVVQRTVSVMRYAPVLVNCRDVHRDSPFYSSCTGIGSADDSGISNIVGLYRGWNDTEVINTTVQRSRCTSLFALTDMGDKAAGVLTLILSIIVILSSLFGIVKILNSMLKGSVAKVINKTMNTDFPGKFAYLTGYLAFFVGMGMTIVIQSSSVFTSTLTPLVGVGIVSLDRMYPMTLGSNVGTTVTGIMAAMSIRGPYIGQALQIALCHLFFNVTAVLLFYPIPFMRFPIPMAKTLGRVTSKYRWFAGVYLIGMFLVLPSAIFALSFVGWVYLVAVGGPIFFIFIVATVINVLQVKRPNWLPRGLRSWEFLPKFLHSCAPYDVLISCRIITDRCPKFEDKMELSKTLT</sequence>
<organism evidence="8 9">
    <name type="scientific">Biomphalaria pfeifferi</name>
    <name type="common">Bloodfluke planorb</name>
    <name type="synonym">Freshwater snail</name>
    <dbReference type="NCBI Taxonomy" id="112525"/>
    <lineage>
        <taxon>Eukaryota</taxon>
        <taxon>Metazoa</taxon>
        <taxon>Spiralia</taxon>
        <taxon>Lophotrochozoa</taxon>
        <taxon>Mollusca</taxon>
        <taxon>Gastropoda</taxon>
        <taxon>Heterobranchia</taxon>
        <taxon>Euthyneura</taxon>
        <taxon>Panpulmonata</taxon>
        <taxon>Hygrophila</taxon>
        <taxon>Lymnaeoidea</taxon>
        <taxon>Planorbidae</taxon>
        <taxon>Biomphalaria</taxon>
    </lineage>
</organism>
<evidence type="ECO:0000256" key="6">
    <source>
        <dbReference type="ARBA" id="ARBA00023136"/>
    </source>
</evidence>
<feature type="transmembrane region" description="Helical" evidence="7">
    <location>
        <begin position="502"/>
        <end position="523"/>
    </location>
</feature>
<proteinExistence type="inferred from homology"/>
<dbReference type="NCBIfam" id="TIGR01013">
    <property type="entry name" value="2a58"/>
    <property type="match status" value="1"/>
</dbReference>
<dbReference type="PANTHER" id="PTHR10010:SF46">
    <property type="entry name" value="SODIUM-DEPENDENT PHOSPHATE TRANSPORT PROTEIN 2B"/>
    <property type="match status" value="1"/>
</dbReference>
<dbReference type="GO" id="GO:0044341">
    <property type="term" value="P:sodium-dependent phosphate transport"/>
    <property type="evidence" value="ECO:0007669"/>
    <property type="project" value="InterPro"/>
</dbReference>
<evidence type="ECO:0000256" key="3">
    <source>
        <dbReference type="ARBA" id="ARBA00022475"/>
    </source>
</evidence>
<evidence type="ECO:0000313" key="8">
    <source>
        <dbReference type="EMBL" id="KAK0051387.1"/>
    </source>
</evidence>
<protein>
    <submittedName>
        <fullName evidence="8">Sodium-dependent phosphate transport protein 2B</fullName>
    </submittedName>
</protein>
<dbReference type="InterPro" id="IPR003841">
    <property type="entry name" value="Na/Pi_transpt"/>
</dbReference>
<feature type="transmembrane region" description="Helical" evidence="7">
    <location>
        <begin position="177"/>
        <end position="197"/>
    </location>
</feature>
<comment type="subcellular location">
    <subcellularLocation>
        <location evidence="1">Apical cell membrane</location>
        <topology evidence="1">Multi-pass membrane protein</topology>
    </subcellularLocation>
</comment>
<feature type="transmembrane region" description="Helical" evidence="7">
    <location>
        <begin position="93"/>
        <end position="114"/>
    </location>
</feature>
<evidence type="ECO:0000256" key="7">
    <source>
        <dbReference type="SAM" id="Phobius"/>
    </source>
</evidence>
<dbReference type="GO" id="GO:0016324">
    <property type="term" value="C:apical plasma membrane"/>
    <property type="evidence" value="ECO:0007669"/>
    <property type="project" value="UniProtKB-SubCell"/>
</dbReference>
<feature type="transmembrane region" description="Helical" evidence="7">
    <location>
        <begin position="45"/>
        <end position="72"/>
    </location>
</feature>
<evidence type="ECO:0000256" key="2">
    <source>
        <dbReference type="ARBA" id="ARBA00005808"/>
    </source>
</evidence>
<feature type="transmembrane region" description="Helical" evidence="7">
    <location>
        <begin position="461"/>
        <end position="482"/>
    </location>
</feature>
<dbReference type="EMBL" id="JASAOG010000104">
    <property type="protein sequence ID" value="KAK0051387.1"/>
    <property type="molecule type" value="Genomic_DNA"/>
</dbReference>
<reference evidence="8" key="1">
    <citation type="journal article" date="2023" name="PLoS Negl. Trop. Dis.">
        <title>A genome sequence for Biomphalaria pfeifferi, the major vector snail for the human-infecting parasite Schistosoma mansoni.</title>
        <authorList>
            <person name="Bu L."/>
            <person name="Lu L."/>
            <person name="Laidemitt M.R."/>
            <person name="Zhang S.M."/>
            <person name="Mutuku M."/>
            <person name="Mkoji G."/>
            <person name="Steinauer M."/>
            <person name="Loker E.S."/>
        </authorList>
    </citation>
    <scope>NUCLEOTIDE SEQUENCE</scope>
    <source>
        <strain evidence="8">KasaAsao</strain>
    </source>
</reference>
<reference evidence="8" key="2">
    <citation type="submission" date="2023-04" db="EMBL/GenBank/DDBJ databases">
        <authorList>
            <person name="Bu L."/>
            <person name="Lu L."/>
            <person name="Laidemitt M.R."/>
            <person name="Zhang S.M."/>
            <person name="Mutuku M."/>
            <person name="Mkoji G."/>
            <person name="Steinauer M."/>
            <person name="Loker E.S."/>
        </authorList>
    </citation>
    <scope>NUCLEOTIDE SEQUENCE</scope>
    <source>
        <strain evidence="8">KasaAsao</strain>
        <tissue evidence="8">Whole Snail</tissue>
    </source>
</reference>
<dbReference type="Proteomes" id="UP001233172">
    <property type="component" value="Unassembled WGS sequence"/>
</dbReference>
<dbReference type="AlphaFoldDB" id="A0AAD8BB42"/>
<evidence type="ECO:0000256" key="4">
    <source>
        <dbReference type="ARBA" id="ARBA00022692"/>
    </source>
</evidence>
<dbReference type="GO" id="GO:0005436">
    <property type="term" value="F:sodium:phosphate symporter activity"/>
    <property type="evidence" value="ECO:0007669"/>
    <property type="project" value="InterPro"/>
</dbReference>
<dbReference type="PANTHER" id="PTHR10010">
    <property type="entry name" value="SOLUTE CARRIER FAMILY 34 SODIUM PHOSPHATE , MEMBER 2-RELATED"/>
    <property type="match status" value="1"/>
</dbReference>
<keyword evidence="5 7" id="KW-1133">Transmembrane helix</keyword>
<name>A0AAD8BB42_BIOPF</name>
<comment type="caution">
    <text evidence="8">The sequence shown here is derived from an EMBL/GenBank/DDBJ whole genome shotgun (WGS) entry which is preliminary data.</text>
</comment>
<keyword evidence="4 7" id="KW-0812">Transmembrane</keyword>
<accession>A0AAD8BB42</accession>
<keyword evidence="9" id="KW-1185">Reference proteome</keyword>
<keyword evidence="6 7" id="KW-0472">Membrane</keyword>